<feature type="compositionally biased region" description="Pro residues" evidence="4">
    <location>
        <begin position="439"/>
        <end position="451"/>
    </location>
</feature>
<feature type="region of interest" description="Disordered" evidence="4">
    <location>
        <begin position="358"/>
        <end position="451"/>
    </location>
</feature>
<feature type="compositionally biased region" description="Pro residues" evidence="4">
    <location>
        <begin position="408"/>
        <end position="424"/>
    </location>
</feature>
<dbReference type="AlphaFoldDB" id="A0A919UCP8"/>
<evidence type="ECO:0008006" key="8">
    <source>
        <dbReference type="Google" id="ProtNLM"/>
    </source>
</evidence>
<evidence type="ECO:0000256" key="3">
    <source>
        <dbReference type="ARBA" id="ARBA00023186"/>
    </source>
</evidence>
<gene>
    <name evidence="6" type="ORF">Dsi01nite_050770</name>
</gene>
<reference evidence="6" key="1">
    <citation type="submission" date="2021-01" db="EMBL/GenBank/DDBJ databases">
        <title>Whole genome shotgun sequence of Dactylosporangium siamense NBRC 106093.</title>
        <authorList>
            <person name="Komaki H."/>
            <person name="Tamura T."/>
        </authorList>
    </citation>
    <scope>NUCLEOTIDE SEQUENCE</scope>
    <source>
        <strain evidence="6">NBRC 106093</strain>
    </source>
</reference>
<feature type="compositionally biased region" description="Low complexity" evidence="4">
    <location>
        <begin position="567"/>
        <end position="592"/>
    </location>
</feature>
<dbReference type="InterPro" id="IPR013126">
    <property type="entry name" value="Hsp_70_fam"/>
</dbReference>
<dbReference type="RefSeq" id="WP_203848784.1">
    <property type="nucleotide sequence ID" value="NZ_BONQ01000081.1"/>
</dbReference>
<dbReference type="GO" id="GO:0140662">
    <property type="term" value="F:ATP-dependent protein folding chaperone"/>
    <property type="evidence" value="ECO:0007669"/>
    <property type="project" value="InterPro"/>
</dbReference>
<evidence type="ECO:0000256" key="2">
    <source>
        <dbReference type="ARBA" id="ARBA00022840"/>
    </source>
</evidence>
<keyword evidence="5" id="KW-0812">Transmembrane</keyword>
<dbReference type="PANTHER" id="PTHR42749:SF1">
    <property type="entry name" value="CELL SHAPE-DETERMINING PROTEIN MREB"/>
    <property type="match status" value="1"/>
</dbReference>
<dbReference type="SUPFAM" id="SSF53067">
    <property type="entry name" value="Actin-like ATPase domain"/>
    <property type="match status" value="2"/>
</dbReference>
<dbReference type="PRINTS" id="PR00301">
    <property type="entry name" value="HEATSHOCK70"/>
</dbReference>
<proteinExistence type="predicted"/>
<feature type="compositionally biased region" description="Pro residues" evidence="4">
    <location>
        <begin position="379"/>
        <end position="400"/>
    </location>
</feature>
<keyword evidence="1" id="KW-0547">Nucleotide-binding</keyword>
<protein>
    <recommendedName>
        <fullName evidence="8">Hsp70 family protein</fullName>
    </recommendedName>
</protein>
<feature type="region of interest" description="Disordered" evidence="4">
    <location>
        <begin position="551"/>
        <end position="621"/>
    </location>
</feature>
<dbReference type="Gene3D" id="3.90.640.10">
    <property type="entry name" value="Actin, Chain A, domain 4"/>
    <property type="match status" value="1"/>
</dbReference>
<feature type="compositionally biased region" description="Low complexity" evidence="4">
    <location>
        <begin position="425"/>
        <end position="438"/>
    </location>
</feature>
<feature type="transmembrane region" description="Helical" evidence="5">
    <location>
        <begin position="526"/>
        <end position="546"/>
    </location>
</feature>
<keyword evidence="3" id="KW-0143">Chaperone</keyword>
<evidence type="ECO:0000256" key="5">
    <source>
        <dbReference type="SAM" id="Phobius"/>
    </source>
</evidence>
<dbReference type="Gene3D" id="3.30.420.40">
    <property type="match status" value="2"/>
</dbReference>
<dbReference type="Pfam" id="PF00012">
    <property type="entry name" value="HSP70"/>
    <property type="match status" value="1"/>
</dbReference>
<name>A0A919UCP8_9ACTN</name>
<evidence type="ECO:0000313" key="6">
    <source>
        <dbReference type="EMBL" id="GIG47036.1"/>
    </source>
</evidence>
<evidence type="ECO:0000313" key="7">
    <source>
        <dbReference type="Proteomes" id="UP000660611"/>
    </source>
</evidence>
<dbReference type="Proteomes" id="UP000660611">
    <property type="component" value="Unassembled WGS sequence"/>
</dbReference>
<comment type="caution">
    <text evidence="6">The sequence shown here is derived from an EMBL/GenBank/DDBJ whole genome shotgun (WGS) entry which is preliminary data.</text>
</comment>
<dbReference type="EMBL" id="BONQ01000081">
    <property type="protein sequence ID" value="GIG47036.1"/>
    <property type="molecule type" value="Genomic_DNA"/>
</dbReference>
<feature type="compositionally biased region" description="Low complexity" evidence="4">
    <location>
        <begin position="481"/>
        <end position="510"/>
    </location>
</feature>
<evidence type="ECO:0000256" key="1">
    <source>
        <dbReference type="ARBA" id="ARBA00022741"/>
    </source>
</evidence>
<keyword evidence="5" id="KW-1133">Transmembrane helix</keyword>
<sequence>MLRLGIDLGTSTTVGCLRRGDGPVSALLFDASPLLPSAVFAGAGGQLLTGADAARSAGVHPAAFEPSPKQRIDDDTVWLGDRAVPVVELLTAVLRRVLEEARRVGGDDPAETVLTCPAAWSRTRLAVLASAARGAGLGDVKLIREPVAAAGYFASVLGATFPPGKCLVVYDFGAGTFDVSVVRQAADGVEVLAADGLADVGGDDLDAVVVARLRDATAGSAPEAWHRLDHPVTTADQRARRFLWLDARATKEQLSRHASADVHIPLVEVDAHVTREEFEQAARGHLDRTVALTLATVQAAGVPADELAGVLLVGGSSRIPLAAQLLHRALGVAPTVIEQPELVVAYGSLHATTELPTSALPAAPSRPPASAPAMASPTSAPPVSTPPAPAPPVSTPPTSAPPFSARPAPAPPVSARPAPAPPVSARPASTPPVSARPASAPPVVTPPVSSPPTGVPIVAATPVKAPLTGVPAVTPAPPATTRPTTATTSRPAGPSRLTGPTRPGGPSRPTASPPAVPAVPARRRSAPLLAGALVLLVLIATGLLFWSQQRGPRGEAETGSGAGPAISVPASADPTTAAPTTPGPTVASSSATNPVVVVSPTGGSTARPVVSVERGTPGCQETDSRVQWRAVRGDVTCAADATALKKQVGWDDGFLRSYAELRMSLSGQRLPEAYTVSFAVGRMAGPETTSNRSGCGGVAVHTTGDGTAYEYVNVCGDGWIELVKVNDNTVLENDHWTDQVTPGSGFYAVTVVVTASSVTVTVNNRAGDSRTVSSPAGRASTAFISLLTTWRNVGATASFTDFAYRPS</sequence>
<keyword evidence="2" id="KW-0067">ATP-binding</keyword>
<keyword evidence="7" id="KW-1185">Reference proteome</keyword>
<keyword evidence="5" id="KW-0472">Membrane</keyword>
<dbReference type="GO" id="GO:0005524">
    <property type="term" value="F:ATP binding"/>
    <property type="evidence" value="ECO:0007669"/>
    <property type="project" value="UniProtKB-KW"/>
</dbReference>
<dbReference type="InterPro" id="IPR043129">
    <property type="entry name" value="ATPase_NBD"/>
</dbReference>
<dbReference type="PANTHER" id="PTHR42749">
    <property type="entry name" value="CELL SHAPE-DETERMINING PROTEIN MREB"/>
    <property type="match status" value="1"/>
</dbReference>
<feature type="region of interest" description="Disordered" evidence="4">
    <location>
        <begin position="469"/>
        <end position="518"/>
    </location>
</feature>
<evidence type="ECO:0000256" key="4">
    <source>
        <dbReference type="SAM" id="MobiDB-lite"/>
    </source>
</evidence>
<organism evidence="6 7">
    <name type="scientific">Dactylosporangium siamense</name>
    <dbReference type="NCBI Taxonomy" id="685454"/>
    <lineage>
        <taxon>Bacteria</taxon>
        <taxon>Bacillati</taxon>
        <taxon>Actinomycetota</taxon>
        <taxon>Actinomycetes</taxon>
        <taxon>Micromonosporales</taxon>
        <taxon>Micromonosporaceae</taxon>
        <taxon>Dactylosporangium</taxon>
    </lineage>
</organism>
<accession>A0A919UCP8</accession>